<evidence type="ECO:0000313" key="2">
    <source>
        <dbReference type="Proteomes" id="UP001358586"/>
    </source>
</evidence>
<accession>A0ABR0MT32</accession>
<keyword evidence="2" id="KW-1185">Reference proteome</keyword>
<dbReference type="EMBL" id="JARKNE010000012">
    <property type="protein sequence ID" value="KAK5777133.1"/>
    <property type="molecule type" value="Genomic_DNA"/>
</dbReference>
<comment type="caution">
    <text evidence="1">The sequence shown here is derived from an EMBL/GenBank/DDBJ whole genome shotgun (WGS) entry which is preliminary data.</text>
</comment>
<reference evidence="1 2" key="1">
    <citation type="submission" date="2023-03" db="EMBL/GenBank/DDBJ databases">
        <title>WGS of Gossypium arboreum.</title>
        <authorList>
            <person name="Yu D."/>
        </authorList>
    </citation>
    <scope>NUCLEOTIDE SEQUENCE [LARGE SCALE GENOMIC DNA]</scope>
    <source>
        <tissue evidence="1">Leaf</tissue>
    </source>
</reference>
<protein>
    <submittedName>
        <fullName evidence="1">Uncharacterized protein</fullName>
    </submittedName>
</protein>
<sequence length="97" mass="11142">MVARHCWAEAMSHGVVMVKVKPDGGKVITDGFVGIIANNWIRWYHCQQLDATHSRFIGIAMGGADATWLWTLWPRRFTRKLLPFSSSRILYEGFGRY</sequence>
<evidence type="ECO:0000313" key="1">
    <source>
        <dbReference type="EMBL" id="KAK5777133.1"/>
    </source>
</evidence>
<gene>
    <name evidence="1" type="ORF">PVK06_045099</name>
</gene>
<name>A0ABR0MT32_GOSAR</name>
<dbReference type="Proteomes" id="UP001358586">
    <property type="component" value="Chromosome 12"/>
</dbReference>
<organism evidence="1 2">
    <name type="scientific">Gossypium arboreum</name>
    <name type="common">Tree cotton</name>
    <name type="synonym">Gossypium nanking</name>
    <dbReference type="NCBI Taxonomy" id="29729"/>
    <lineage>
        <taxon>Eukaryota</taxon>
        <taxon>Viridiplantae</taxon>
        <taxon>Streptophyta</taxon>
        <taxon>Embryophyta</taxon>
        <taxon>Tracheophyta</taxon>
        <taxon>Spermatophyta</taxon>
        <taxon>Magnoliopsida</taxon>
        <taxon>eudicotyledons</taxon>
        <taxon>Gunneridae</taxon>
        <taxon>Pentapetalae</taxon>
        <taxon>rosids</taxon>
        <taxon>malvids</taxon>
        <taxon>Malvales</taxon>
        <taxon>Malvaceae</taxon>
        <taxon>Malvoideae</taxon>
        <taxon>Gossypium</taxon>
    </lineage>
</organism>
<proteinExistence type="predicted"/>